<evidence type="ECO:0000256" key="7">
    <source>
        <dbReference type="SAM" id="Phobius"/>
    </source>
</evidence>
<feature type="transmembrane region" description="Helical" evidence="7">
    <location>
        <begin position="281"/>
        <end position="301"/>
    </location>
</feature>
<comment type="subcellular location">
    <subcellularLocation>
        <location evidence="1">Membrane</location>
        <topology evidence="1">Multi-pass membrane protein</topology>
    </subcellularLocation>
</comment>
<sequence>MAIYQNSYAALESGVTNYWTHRQKFQWMSMLFMGCMYLYAARMAMPITVTKISTEYGWTKTTSGTVLCCFFWGYALTQVLGGYLGDMWGGDKVMLGAAVGWSLLTLYTPECVAWSRGALLLNRILLGAFQGLHFPAMSSIIVSQLRQQDRTIFTSVVAAGPSCGLLLIGSLGSILMASHGWPSVFKVTGMLGIGWCFGVAFLMHQRKGGTQSGAGKALVRSPVGTTAKVPWFTYFRSPSFWVILLAHFTENNSYFILISWLPTYFHERFPDAKMWVFNMVPWIMIPICSIGGGTVSDHLIRKGQPITKVRKLSEALCQLSKALLLPLVPWCSYTWALLCVSLAVACSGFHNSGVFINPQDIAPLHAGSVFGLMNTIGAIPGFLGVYLAGYVVDVTRSWSLIFYLTSLLNLVGCAAFLVFGRGQPILAAQPSL</sequence>
<keyword evidence="6 7" id="KW-0472">Membrane</keyword>
<keyword evidence="2" id="KW-0813">Transport</keyword>
<name>A0A131YM48_RHIAP</name>
<dbReference type="GO" id="GO:0015293">
    <property type="term" value="F:symporter activity"/>
    <property type="evidence" value="ECO:0007669"/>
    <property type="project" value="UniProtKB-KW"/>
</dbReference>
<dbReference type="EMBL" id="GEDV01009401">
    <property type="protein sequence ID" value="JAP79156.1"/>
    <property type="molecule type" value="Transcribed_RNA"/>
</dbReference>
<feature type="transmembrane region" description="Helical" evidence="7">
    <location>
        <begin position="364"/>
        <end position="388"/>
    </location>
</feature>
<dbReference type="FunFam" id="1.20.1250.20:FF:000059">
    <property type="entry name" value="Solute carrier family 17 member 9"/>
    <property type="match status" value="1"/>
</dbReference>
<dbReference type="PROSITE" id="PS50850">
    <property type="entry name" value="MFS"/>
    <property type="match status" value="1"/>
</dbReference>
<keyword evidence="3 7" id="KW-0812">Transmembrane</keyword>
<feature type="transmembrane region" description="Helical" evidence="7">
    <location>
        <begin position="152"/>
        <end position="177"/>
    </location>
</feature>
<protein>
    <submittedName>
        <fullName evidence="9">Solute carrier family 17 member 9</fullName>
    </submittedName>
</protein>
<proteinExistence type="predicted"/>
<dbReference type="InterPro" id="IPR036259">
    <property type="entry name" value="MFS_trans_sf"/>
</dbReference>
<dbReference type="InterPro" id="IPR011701">
    <property type="entry name" value="MFS"/>
</dbReference>
<dbReference type="PANTHER" id="PTHR11662:SF279">
    <property type="entry name" value="VOLTAGE-GATED PURINE NUCLEOTIDE UNIPORTER SLC17A9"/>
    <property type="match status" value="1"/>
</dbReference>
<dbReference type="InterPro" id="IPR044777">
    <property type="entry name" value="SLC17A9-like"/>
</dbReference>
<feature type="transmembrane region" description="Helical" evidence="7">
    <location>
        <begin position="322"/>
        <end position="344"/>
    </location>
</feature>
<feature type="transmembrane region" description="Helical" evidence="7">
    <location>
        <begin position="183"/>
        <end position="203"/>
    </location>
</feature>
<evidence type="ECO:0000256" key="6">
    <source>
        <dbReference type="ARBA" id="ARBA00023136"/>
    </source>
</evidence>
<dbReference type="Gene3D" id="1.20.1250.20">
    <property type="entry name" value="MFS general substrate transporter like domains"/>
    <property type="match status" value="2"/>
</dbReference>
<evidence type="ECO:0000259" key="8">
    <source>
        <dbReference type="PROSITE" id="PS50850"/>
    </source>
</evidence>
<feature type="transmembrane region" description="Helical" evidence="7">
    <location>
        <begin position="66"/>
        <end position="85"/>
    </location>
</feature>
<evidence type="ECO:0000313" key="9">
    <source>
        <dbReference type="EMBL" id="JAP79156.1"/>
    </source>
</evidence>
<dbReference type="SUPFAM" id="SSF103473">
    <property type="entry name" value="MFS general substrate transporter"/>
    <property type="match status" value="1"/>
</dbReference>
<evidence type="ECO:0000256" key="1">
    <source>
        <dbReference type="ARBA" id="ARBA00004141"/>
    </source>
</evidence>
<feature type="transmembrane region" description="Helical" evidence="7">
    <location>
        <begin position="240"/>
        <end position="261"/>
    </location>
</feature>
<evidence type="ECO:0000256" key="4">
    <source>
        <dbReference type="ARBA" id="ARBA00022847"/>
    </source>
</evidence>
<dbReference type="AlphaFoldDB" id="A0A131YM48"/>
<accession>A0A131YM48</accession>
<evidence type="ECO:0000256" key="3">
    <source>
        <dbReference type="ARBA" id="ARBA00022692"/>
    </source>
</evidence>
<dbReference type="GO" id="GO:0016020">
    <property type="term" value="C:membrane"/>
    <property type="evidence" value="ECO:0007669"/>
    <property type="project" value="UniProtKB-SubCell"/>
</dbReference>
<keyword evidence="5 7" id="KW-1133">Transmembrane helix</keyword>
<keyword evidence="4" id="KW-0769">Symport</keyword>
<dbReference type="PANTHER" id="PTHR11662">
    <property type="entry name" value="SOLUTE CARRIER FAMILY 17"/>
    <property type="match status" value="1"/>
</dbReference>
<dbReference type="FunFam" id="1.20.1250.20:FF:000003">
    <property type="entry name" value="Solute carrier family 17 member 3"/>
    <property type="match status" value="1"/>
</dbReference>
<dbReference type="InterPro" id="IPR020846">
    <property type="entry name" value="MFS_dom"/>
</dbReference>
<feature type="transmembrane region" description="Helical" evidence="7">
    <location>
        <begin position="25"/>
        <end position="45"/>
    </location>
</feature>
<organism evidence="9">
    <name type="scientific">Rhipicephalus appendiculatus</name>
    <name type="common">Brown ear tick</name>
    <dbReference type="NCBI Taxonomy" id="34631"/>
    <lineage>
        <taxon>Eukaryota</taxon>
        <taxon>Metazoa</taxon>
        <taxon>Ecdysozoa</taxon>
        <taxon>Arthropoda</taxon>
        <taxon>Chelicerata</taxon>
        <taxon>Arachnida</taxon>
        <taxon>Acari</taxon>
        <taxon>Parasitiformes</taxon>
        <taxon>Ixodida</taxon>
        <taxon>Ixodoidea</taxon>
        <taxon>Ixodidae</taxon>
        <taxon>Rhipicephalinae</taxon>
        <taxon>Rhipicephalus</taxon>
        <taxon>Rhipicephalus</taxon>
    </lineage>
</organism>
<feature type="transmembrane region" description="Helical" evidence="7">
    <location>
        <begin position="400"/>
        <end position="419"/>
    </location>
</feature>
<reference evidence="9" key="1">
    <citation type="journal article" date="2016" name="Ticks Tick Borne Dis.">
        <title>De novo assembly and annotation of the salivary gland transcriptome of Rhipicephalus appendiculatus male and female ticks during blood feeding.</title>
        <authorList>
            <person name="de Castro M.H."/>
            <person name="de Klerk D."/>
            <person name="Pienaar R."/>
            <person name="Latif A.A."/>
            <person name="Rees D.J."/>
            <person name="Mans B.J."/>
        </authorList>
    </citation>
    <scope>NUCLEOTIDE SEQUENCE</scope>
    <source>
        <tissue evidence="9">Salivary glands</tissue>
    </source>
</reference>
<dbReference type="GO" id="GO:0015867">
    <property type="term" value="P:ATP transport"/>
    <property type="evidence" value="ECO:0007669"/>
    <property type="project" value="TreeGrafter"/>
</dbReference>
<feature type="domain" description="Major facilitator superfamily (MFS) profile" evidence="8">
    <location>
        <begin position="27"/>
        <end position="424"/>
    </location>
</feature>
<dbReference type="CDD" id="cd17380">
    <property type="entry name" value="MFS_SLC17A9_like"/>
    <property type="match status" value="1"/>
</dbReference>
<dbReference type="Pfam" id="PF07690">
    <property type="entry name" value="MFS_1"/>
    <property type="match status" value="1"/>
</dbReference>
<evidence type="ECO:0000256" key="5">
    <source>
        <dbReference type="ARBA" id="ARBA00022989"/>
    </source>
</evidence>
<evidence type="ECO:0000256" key="2">
    <source>
        <dbReference type="ARBA" id="ARBA00022448"/>
    </source>
</evidence>
<dbReference type="InterPro" id="IPR050382">
    <property type="entry name" value="MFS_Na/Anion_cotransporter"/>
</dbReference>